<dbReference type="PRINTS" id="PR01449">
    <property type="entry name" value="BKCHANNELA"/>
</dbReference>
<keyword evidence="16" id="KW-1185">Reference proteome</keyword>
<feature type="domain" description="Calcium-activated potassium channel BK alpha subunit" evidence="13">
    <location>
        <begin position="327"/>
        <end position="415"/>
    </location>
</feature>
<evidence type="ECO:0000256" key="10">
    <source>
        <dbReference type="ARBA" id="ARBA00023303"/>
    </source>
</evidence>
<accession>A0A915K4N5</accession>
<keyword evidence="6" id="KW-0630">Potassium</keyword>
<evidence type="ECO:0000256" key="9">
    <source>
        <dbReference type="ARBA" id="ARBA00023136"/>
    </source>
</evidence>
<comment type="subcellular location">
    <subcellularLocation>
        <location evidence="1">Membrane</location>
        <topology evidence="1">Multi-pass membrane protein</topology>
    </subcellularLocation>
</comment>
<evidence type="ECO:0000313" key="17">
    <source>
        <dbReference type="WBParaSite" id="nRc.2.0.1.t33293-RA"/>
    </source>
</evidence>
<dbReference type="InterPro" id="IPR003148">
    <property type="entry name" value="RCK_N"/>
</dbReference>
<dbReference type="Pfam" id="PF07885">
    <property type="entry name" value="Ion_trans_2"/>
    <property type="match status" value="1"/>
</dbReference>
<name>A0A915K4N5_ROMCU</name>
<protein>
    <submittedName>
        <fullName evidence="17">Uncharacterized protein</fullName>
    </submittedName>
</protein>
<dbReference type="FunFam" id="1.10.287.70:FF:000144">
    <property type="entry name" value="Calcium-activated potassium channel slo-1"/>
    <property type="match status" value="1"/>
</dbReference>
<dbReference type="WBParaSite" id="nRc.2.0.1.t33293-RA">
    <property type="protein sequence ID" value="nRc.2.0.1.t33293-RA"/>
    <property type="gene ID" value="nRc.2.0.1.g33293"/>
</dbReference>
<proteinExistence type="predicted"/>
<organism evidence="16 17">
    <name type="scientific">Romanomermis culicivorax</name>
    <name type="common">Nematode worm</name>
    <dbReference type="NCBI Taxonomy" id="13658"/>
    <lineage>
        <taxon>Eukaryota</taxon>
        <taxon>Metazoa</taxon>
        <taxon>Ecdysozoa</taxon>
        <taxon>Nematoda</taxon>
        <taxon>Enoplea</taxon>
        <taxon>Dorylaimia</taxon>
        <taxon>Mermithida</taxon>
        <taxon>Mermithoidea</taxon>
        <taxon>Mermithidae</taxon>
        <taxon>Romanomermis</taxon>
    </lineage>
</organism>
<comment type="catalytic activity">
    <reaction evidence="11">
        <text>K(+)(in) = K(+)(out)</text>
        <dbReference type="Rhea" id="RHEA:29463"/>
        <dbReference type="ChEBI" id="CHEBI:29103"/>
    </reaction>
</comment>
<keyword evidence="8" id="KW-0406">Ion transport</keyword>
<evidence type="ECO:0000256" key="6">
    <source>
        <dbReference type="ARBA" id="ARBA00022958"/>
    </source>
</evidence>
<feature type="domain" description="Potassium channel" evidence="14">
    <location>
        <begin position="164"/>
        <end position="231"/>
    </location>
</feature>
<keyword evidence="9 12" id="KW-0472">Membrane</keyword>
<feature type="transmembrane region" description="Helical" evidence="12">
    <location>
        <begin position="75"/>
        <end position="96"/>
    </location>
</feature>
<dbReference type="InterPro" id="IPR013099">
    <property type="entry name" value="K_chnl_dom"/>
</dbReference>
<feature type="domain" description="RCK N-terminal" evidence="15">
    <location>
        <begin position="251"/>
        <end position="314"/>
    </location>
</feature>
<keyword evidence="2" id="KW-0813">Transport</keyword>
<evidence type="ECO:0000256" key="3">
    <source>
        <dbReference type="ARBA" id="ARBA00022538"/>
    </source>
</evidence>
<evidence type="ECO:0000256" key="12">
    <source>
        <dbReference type="SAM" id="Phobius"/>
    </source>
</evidence>
<reference evidence="17" key="1">
    <citation type="submission" date="2022-11" db="UniProtKB">
        <authorList>
            <consortium name="WormBaseParasite"/>
        </authorList>
    </citation>
    <scope>IDENTIFICATION</scope>
</reference>
<evidence type="ECO:0000259" key="15">
    <source>
        <dbReference type="Pfam" id="PF22614"/>
    </source>
</evidence>
<dbReference type="GO" id="GO:0045211">
    <property type="term" value="C:postsynaptic membrane"/>
    <property type="evidence" value="ECO:0007669"/>
    <property type="project" value="TreeGrafter"/>
</dbReference>
<evidence type="ECO:0000256" key="4">
    <source>
        <dbReference type="ARBA" id="ARBA00022692"/>
    </source>
</evidence>
<dbReference type="PANTHER" id="PTHR10027">
    <property type="entry name" value="CALCIUM-ACTIVATED POTASSIUM CHANNEL ALPHA CHAIN"/>
    <property type="match status" value="1"/>
</dbReference>
<dbReference type="InterPro" id="IPR047871">
    <property type="entry name" value="K_chnl_Slo-like"/>
</dbReference>
<keyword evidence="5" id="KW-0631">Potassium channel</keyword>
<feature type="transmembrane region" description="Helical" evidence="12">
    <location>
        <begin position="178"/>
        <end position="196"/>
    </location>
</feature>
<dbReference type="Proteomes" id="UP000887565">
    <property type="component" value="Unplaced"/>
</dbReference>
<evidence type="ECO:0000256" key="5">
    <source>
        <dbReference type="ARBA" id="ARBA00022826"/>
    </source>
</evidence>
<evidence type="ECO:0000256" key="8">
    <source>
        <dbReference type="ARBA" id="ARBA00023065"/>
    </source>
</evidence>
<keyword evidence="10" id="KW-0407">Ion channel</keyword>
<evidence type="ECO:0000259" key="14">
    <source>
        <dbReference type="Pfam" id="PF07885"/>
    </source>
</evidence>
<evidence type="ECO:0000256" key="11">
    <source>
        <dbReference type="ARBA" id="ARBA00034430"/>
    </source>
</evidence>
<sequence>MKTIKDQMYFHQIHSKSGSPDYRIHISTNHGDIYNTLISTSYWHGFRFARALRLMTIPDILQYLCILKTSSSIRLTFLTSSFISVSLTAAGFIHLWSLKVKERSQISSLKSLRFVRALRLMTVPDILQYLNILKTSSSIRLAQLLSIFVSVSLTGAGVIHLLENSGDFYANFHNPQRITYWNCVYFLVVTMGTVGYGDITCCTTCGRIFMVFFILGGLAMFASYVPEIADLIGSRPKYGGEFKSAHGKKVPPDLELEGLFKRHFTKVEFFQGTVMDSIDLSRVKVDHADACLVLANKYSSDPDAEDAANIMRAYLLNIPSWDWRRGDDVVCLAELKLGILAQSCLAPGLSTIMANLFAMRSFKTSPNTPCWLNDYLRGAGMEMYTADLSHSFLGMTFPDAANLLFAKLGLLLLAIEIKDSDNLECNISINPGPSVVIKSQTQGFFIAQSADEVKSEHIPQGSQKYHGCGKSW</sequence>
<evidence type="ECO:0000259" key="13">
    <source>
        <dbReference type="Pfam" id="PF03493"/>
    </source>
</evidence>
<keyword evidence="7 12" id="KW-1133">Transmembrane helix</keyword>
<dbReference type="Pfam" id="PF22614">
    <property type="entry name" value="Slo-like_RCK"/>
    <property type="match status" value="1"/>
</dbReference>
<evidence type="ECO:0000256" key="1">
    <source>
        <dbReference type="ARBA" id="ARBA00004141"/>
    </source>
</evidence>
<feature type="transmembrane region" description="Helical" evidence="12">
    <location>
        <begin position="208"/>
        <end position="225"/>
    </location>
</feature>
<dbReference type="Gene3D" id="1.10.287.70">
    <property type="match status" value="1"/>
</dbReference>
<dbReference type="PANTHER" id="PTHR10027:SF33">
    <property type="entry name" value="CALCIUM-ACTIVATED POTASSIUM CHANNEL SUBUNIT ALPHA-1-RELATED"/>
    <property type="match status" value="1"/>
</dbReference>
<dbReference type="GO" id="GO:0060072">
    <property type="term" value="F:large conductance calcium-activated potassium channel activity"/>
    <property type="evidence" value="ECO:0007669"/>
    <property type="project" value="TreeGrafter"/>
</dbReference>
<keyword evidence="4 12" id="KW-0812">Transmembrane</keyword>
<evidence type="ECO:0000256" key="7">
    <source>
        <dbReference type="ARBA" id="ARBA00022989"/>
    </source>
</evidence>
<dbReference type="OMA" id="WITERNG"/>
<feature type="transmembrane region" description="Helical" evidence="12">
    <location>
        <begin position="144"/>
        <end position="162"/>
    </location>
</feature>
<evidence type="ECO:0000256" key="2">
    <source>
        <dbReference type="ARBA" id="ARBA00022448"/>
    </source>
</evidence>
<keyword evidence="3" id="KW-0633">Potassium transport</keyword>
<dbReference type="InterPro" id="IPR003929">
    <property type="entry name" value="K_chnl_BK_asu"/>
</dbReference>
<dbReference type="SUPFAM" id="SSF81324">
    <property type="entry name" value="Voltage-gated potassium channels"/>
    <property type="match status" value="1"/>
</dbReference>
<dbReference type="Pfam" id="PF03493">
    <property type="entry name" value="BK_channel_a"/>
    <property type="match status" value="1"/>
</dbReference>
<evidence type="ECO:0000313" key="16">
    <source>
        <dbReference type="Proteomes" id="UP000887565"/>
    </source>
</evidence>
<dbReference type="AlphaFoldDB" id="A0A915K4N5"/>